<dbReference type="Gene3D" id="3.40.50.1110">
    <property type="entry name" value="SGNH hydrolase"/>
    <property type="match status" value="1"/>
</dbReference>
<sequence>MASHCNSHAITMFASSSCSCTTWSLSFNSIYSFGDIGDSSSSSSAAHHIAATLKMPSPQLYNMLNYKALSSSSLFFYKDCFLFHHDSAKKQASSEGAYLYGWINDYKQAFLHGKSISEAFHLVPEVMETIKNSVERVLINEAGAKTVMVSGVPPVGCFPGFRALFPDGDSIGKIRSATRD</sequence>
<comment type="caution">
    <text evidence="2">The sequence shown here is derived from an EMBL/GenBank/DDBJ whole genome shotgun (WGS) entry which is preliminary data.</text>
</comment>
<proteinExistence type="inferred from homology"/>
<evidence type="ECO:0000256" key="1">
    <source>
        <dbReference type="ARBA" id="ARBA00008668"/>
    </source>
</evidence>
<keyword evidence="3" id="KW-1185">Reference proteome</keyword>
<comment type="similarity">
    <text evidence="1">Belongs to the 'GDSL' lipolytic enzyme family.</text>
</comment>
<evidence type="ECO:0008006" key="4">
    <source>
        <dbReference type="Google" id="ProtNLM"/>
    </source>
</evidence>
<reference evidence="2 3" key="1">
    <citation type="journal article" date="2017" name="Genome Biol.">
        <title>New reference genome sequences of hot pepper reveal the massive evolution of plant disease-resistance genes by retroduplication.</title>
        <authorList>
            <person name="Kim S."/>
            <person name="Park J."/>
            <person name="Yeom S.I."/>
            <person name="Kim Y.M."/>
            <person name="Seo E."/>
            <person name="Kim K.T."/>
            <person name="Kim M.S."/>
            <person name="Lee J.M."/>
            <person name="Cheong K."/>
            <person name="Shin H.S."/>
            <person name="Kim S.B."/>
            <person name="Han K."/>
            <person name="Lee J."/>
            <person name="Park M."/>
            <person name="Lee H.A."/>
            <person name="Lee H.Y."/>
            <person name="Lee Y."/>
            <person name="Oh S."/>
            <person name="Lee J.H."/>
            <person name="Choi E."/>
            <person name="Choi E."/>
            <person name="Lee S.E."/>
            <person name="Jeon J."/>
            <person name="Kim H."/>
            <person name="Choi G."/>
            <person name="Song H."/>
            <person name="Lee J."/>
            <person name="Lee S.C."/>
            <person name="Kwon J.K."/>
            <person name="Lee H.Y."/>
            <person name="Koo N."/>
            <person name="Hong Y."/>
            <person name="Kim R.W."/>
            <person name="Kang W.H."/>
            <person name="Huh J.H."/>
            <person name="Kang B.C."/>
            <person name="Yang T.J."/>
            <person name="Lee Y.H."/>
            <person name="Bennetzen J.L."/>
            <person name="Choi D."/>
        </authorList>
    </citation>
    <scope>NUCLEOTIDE SEQUENCE [LARGE SCALE GENOMIC DNA]</scope>
    <source>
        <strain evidence="3">cv. PBC81</strain>
    </source>
</reference>
<organism evidence="2 3">
    <name type="scientific">Capsicum baccatum</name>
    <name type="common">Peruvian pepper</name>
    <dbReference type="NCBI Taxonomy" id="33114"/>
    <lineage>
        <taxon>Eukaryota</taxon>
        <taxon>Viridiplantae</taxon>
        <taxon>Streptophyta</taxon>
        <taxon>Embryophyta</taxon>
        <taxon>Tracheophyta</taxon>
        <taxon>Spermatophyta</taxon>
        <taxon>Magnoliopsida</taxon>
        <taxon>eudicotyledons</taxon>
        <taxon>Gunneridae</taxon>
        <taxon>Pentapetalae</taxon>
        <taxon>asterids</taxon>
        <taxon>lamiids</taxon>
        <taxon>Solanales</taxon>
        <taxon>Solanaceae</taxon>
        <taxon>Solanoideae</taxon>
        <taxon>Capsiceae</taxon>
        <taxon>Capsicum</taxon>
    </lineage>
</organism>
<dbReference type="InterPro" id="IPR036514">
    <property type="entry name" value="SGNH_hydro_sf"/>
</dbReference>
<reference evidence="3" key="2">
    <citation type="journal article" date="2017" name="J. Anim. Genet.">
        <title>Multiple reference genome sequences of hot pepper reveal the massive evolution of plant disease resistance genes by retroduplication.</title>
        <authorList>
            <person name="Kim S."/>
            <person name="Park J."/>
            <person name="Yeom S.-I."/>
            <person name="Kim Y.-M."/>
            <person name="Seo E."/>
            <person name="Kim K.-T."/>
            <person name="Kim M.-S."/>
            <person name="Lee J.M."/>
            <person name="Cheong K."/>
            <person name="Shin H.-S."/>
            <person name="Kim S.-B."/>
            <person name="Han K."/>
            <person name="Lee J."/>
            <person name="Park M."/>
            <person name="Lee H.-A."/>
            <person name="Lee H.-Y."/>
            <person name="Lee Y."/>
            <person name="Oh S."/>
            <person name="Lee J.H."/>
            <person name="Choi E."/>
            <person name="Choi E."/>
            <person name="Lee S.E."/>
            <person name="Jeon J."/>
            <person name="Kim H."/>
            <person name="Choi G."/>
            <person name="Song H."/>
            <person name="Lee J."/>
            <person name="Lee S.-C."/>
            <person name="Kwon J.-K."/>
            <person name="Lee H.-Y."/>
            <person name="Koo N."/>
            <person name="Hong Y."/>
            <person name="Kim R.W."/>
            <person name="Kang W.-H."/>
            <person name="Huh J.H."/>
            <person name="Kang B.-C."/>
            <person name="Yang T.-J."/>
            <person name="Lee Y.-H."/>
            <person name="Bennetzen J.L."/>
            <person name="Choi D."/>
        </authorList>
    </citation>
    <scope>NUCLEOTIDE SEQUENCE [LARGE SCALE GENOMIC DNA]</scope>
    <source>
        <strain evidence="3">cv. PBC81</strain>
    </source>
</reference>
<dbReference type="PANTHER" id="PTHR22835">
    <property type="entry name" value="ZINC FINGER FYVE DOMAIN CONTAINING PROTEIN"/>
    <property type="match status" value="1"/>
</dbReference>
<dbReference type="PANTHER" id="PTHR22835:SF515">
    <property type="entry name" value="ACETYLAJMALAN ESTERASE-LIKE"/>
    <property type="match status" value="1"/>
</dbReference>
<dbReference type="OrthoDB" id="1580329at2759"/>
<dbReference type="AlphaFoldDB" id="A0A2G2W9Z8"/>
<accession>A0A2G2W9Z8</accession>
<dbReference type="EMBL" id="MLFT02000008">
    <property type="protein sequence ID" value="PHT42037.1"/>
    <property type="molecule type" value="Genomic_DNA"/>
</dbReference>
<dbReference type="Proteomes" id="UP000224567">
    <property type="component" value="Unassembled WGS sequence"/>
</dbReference>
<name>A0A2G2W9Z8_CAPBA</name>
<protein>
    <recommendedName>
        <fullName evidence="4">GDSL esterase/lipase</fullName>
    </recommendedName>
</protein>
<dbReference type="STRING" id="33114.A0A2G2W9Z8"/>
<gene>
    <name evidence="2" type="ORF">CQW23_20891</name>
</gene>
<evidence type="ECO:0000313" key="2">
    <source>
        <dbReference type="EMBL" id="PHT42037.1"/>
    </source>
</evidence>
<evidence type="ECO:0000313" key="3">
    <source>
        <dbReference type="Proteomes" id="UP000224567"/>
    </source>
</evidence>